<evidence type="ECO:0000313" key="2">
    <source>
        <dbReference type="EMBL" id="ORY04262.1"/>
    </source>
</evidence>
<dbReference type="STRING" id="1231657.A0A1Y1Z1V2"/>
<proteinExistence type="predicted"/>
<feature type="region of interest" description="Disordered" evidence="1">
    <location>
        <begin position="83"/>
        <end position="105"/>
    </location>
</feature>
<organism evidence="2 3">
    <name type="scientific">Clohesyomyces aquaticus</name>
    <dbReference type="NCBI Taxonomy" id="1231657"/>
    <lineage>
        <taxon>Eukaryota</taxon>
        <taxon>Fungi</taxon>
        <taxon>Dikarya</taxon>
        <taxon>Ascomycota</taxon>
        <taxon>Pezizomycotina</taxon>
        <taxon>Dothideomycetes</taxon>
        <taxon>Pleosporomycetidae</taxon>
        <taxon>Pleosporales</taxon>
        <taxon>Lindgomycetaceae</taxon>
        <taxon>Clohesyomyces</taxon>
    </lineage>
</organism>
<accession>A0A1Y1Z1V2</accession>
<dbReference type="AlphaFoldDB" id="A0A1Y1Z1V2"/>
<evidence type="ECO:0000256" key="1">
    <source>
        <dbReference type="SAM" id="MobiDB-lite"/>
    </source>
</evidence>
<protein>
    <recommendedName>
        <fullName evidence="4">Kinetochore protein mis14</fullName>
    </recommendedName>
</protein>
<dbReference type="Proteomes" id="UP000193144">
    <property type="component" value="Unassembled WGS sequence"/>
</dbReference>
<keyword evidence="3" id="KW-1185">Reference proteome</keyword>
<dbReference type="PANTHER" id="PTHR31749:SF3">
    <property type="entry name" value="KINETOCHORE-ASSOCIATED PROTEIN NSL1 HOMOLOG"/>
    <property type="match status" value="1"/>
</dbReference>
<evidence type="ECO:0008006" key="4">
    <source>
        <dbReference type="Google" id="ProtNLM"/>
    </source>
</evidence>
<dbReference type="PANTHER" id="PTHR31749">
    <property type="entry name" value="KINETOCHORE-ASSOCIATED PROTEIN NSL1 HOMOLOG"/>
    <property type="match status" value="1"/>
</dbReference>
<comment type="caution">
    <text evidence="2">The sequence shown here is derived from an EMBL/GenBank/DDBJ whole genome shotgun (WGS) entry which is preliminary data.</text>
</comment>
<gene>
    <name evidence="2" type="ORF">BCR34DRAFT_604909</name>
</gene>
<dbReference type="GO" id="GO:0000444">
    <property type="term" value="C:MIS12/MIND type complex"/>
    <property type="evidence" value="ECO:0007669"/>
    <property type="project" value="TreeGrafter"/>
</dbReference>
<dbReference type="Pfam" id="PF08641">
    <property type="entry name" value="Mis14"/>
    <property type="match status" value="1"/>
</dbReference>
<dbReference type="GO" id="GO:0000070">
    <property type="term" value="P:mitotic sister chromatid segregation"/>
    <property type="evidence" value="ECO:0007669"/>
    <property type="project" value="InterPro"/>
</dbReference>
<dbReference type="OrthoDB" id="2135762at2759"/>
<dbReference type="InterPro" id="IPR013950">
    <property type="entry name" value="Mis14/Nsl1"/>
</dbReference>
<sequence length="240" mass="26699">MSTNEHRKIDLQSPADLHHIESQIRRLATQKLNLHLPPVAGAHPEETDDLRVKTESLVSAFVDQVLSSLRKNVAINGIEVEVGSKGEGEDGDGDGDVRMEGSGDGDGATLLEEFEPRDEQLRARLQKVIDRRDRLVADISRQRRVVPGVAAKGFEERYTREWEEGQRAWEEQVERASGEEARGQGLDVKGFERADEVQRLWERSVEGLGGLKGGLPETRARLERCGDVVGYLEGKNKGKA</sequence>
<name>A0A1Y1Z1V2_9PLEO</name>
<reference evidence="2 3" key="1">
    <citation type="submission" date="2016-07" db="EMBL/GenBank/DDBJ databases">
        <title>Pervasive Adenine N6-methylation of Active Genes in Fungi.</title>
        <authorList>
            <consortium name="DOE Joint Genome Institute"/>
            <person name="Mondo S.J."/>
            <person name="Dannebaum R.O."/>
            <person name="Kuo R.C."/>
            <person name="Labutti K."/>
            <person name="Haridas S."/>
            <person name="Kuo A."/>
            <person name="Salamov A."/>
            <person name="Ahrendt S.R."/>
            <person name="Lipzen A."/>
            <person name="Sullivan W."/>
            <person name="Andreopoulos W.B."/>
            <person name="Clum A."/>
            <person name="Lindquist E."/>
            <person name="Daum C."/>
            <person name="Ramamoorthy G.K."/>
            <person name="Gryganskyi A."/>
            <person name="Culley D."/>
            <person name="Magnuson J.K."/>
            <person name="James T.Y."/>
            <person name="O'Malley M.A."/>
            <person name="Stajich J.E."/>
            <person name="Spatafora J.W."/>
            <person name="Visel A."/>
            <person name="Grigoriev I.V."/>
        </authorList>
    </citation>
    <scope>NUCLEOTIDE SEQUENCE [LARGE SCALE GENOMIC DNA]</scope>
    <source>
        <strain evidence="2 3">CBS 115471</strain>
    </source>
</reference>
<evidence type="ECO:0000313" key="3">
    <source>
        <dbReference type="Proteomes" id="UP000193144"/>
    </source>
</evidence>
<dbReference type="EMBL" id="MCFA01000137">
    <property type="protein sequence ID" value="ORY04262.1"/>
    <property type="molecule type" value="Genomic_DNA"/>
</dbReference>